<accession>A0A914QIT2</accession>
<dbReference type="SUPFAM" id="SSF82895">
    <property type="entry name" value="TSP-1 type 1 repeat"/>
    <property type="match status" value="1"/>
</dbReference>
<dbReference type="InterPro" id="IPR000884">
    <property type="entry name" value="TSP1_rpt"/>
</dbReference>
<dbReference type="Pfam" id="PF00090">
    <property type="entry name" value="TSP_1"/>
    <property type="match status" value="1"/>
</dbReference>
<evidence type="ECO:0000313" key="2">
    <source>
        <dbReference type="WBParaSite" id="PDA_v2.g31558.t1"/>
    </source>
</evidence>
<proteinExistence type="predicted"/>
<sequence>MANVAFGCISQWTNWEKTVPCPDYCGGGFNVTYTRTCVNASTCPCSGPSTITKPCNKNVCKYPRNSCFGSLKALASNYDVVCTTAEVVNVTDPYPNTFPCCPPQGMWGSWIDASCNDTCGGYGITTSRKRFCLTEAAGCPCIGEATQTSASCNLLPCSDRPPCASGFTLSVIGGVIVCSKNETAIKTSTCCPPFGVWEMWSSWSACPSLCGGCSQATRTRSCASEKYGCPCDNSTKTETQECNRNVCPSGTKCCSPLIPFTLSSGEVLCYPPTVNITIPTTTPTPTTTVGTGTWSEWSVASCTGTCGLCGRVIKKRVCQSGTTCTGESQMNTTQICGGPSLCPLGLGLPSCCEPSYRAIVGDQYQCILSSK</sequence>
<reference evidence="2" key="1">
    <citation type="submission" date="2022-11" db="UniProtKB">
        <authorList>
            <consortium name="WormBaseParasite"/>
        </authorList>
    </citation>
    <scope>IDENTIFICATION</scope>
</reference>
<dbReference type="AlphaFoldDB" id="A0A914QIT2"/>
<name>A0A914QIT2_9BILA</name>
<evidence type="ECO:0000313" key="1">
    <source>
        <dbReference type="Proteomes" id="UP000887578"/>
    </source>
</evidence>
<dbReference type="WBParaSite" id="PDA_v2.g31558.t1">
    <property type="protein sequence ID" value="PDA_v2.g31558.t1"/>
    <property type="gene ID" value="PDA_v2.g31558"/>
</dbReference>
<dbReference type="PROSITE" id="PS50092">
    <property type="entry name" value="TSP1"/>
    <property type="match status" value="4"/>
</dbReference>
<dbReference type="Gene3D" id="2.20.100.10">
    <property type="entry name" value="Thrombospondin type-1 (TSP1) repeat"/>
    <property type="match status" value="1"/>
</dbReference>
<dbReference type="PANTHER" id="PTHR31507">
    <property type="entry name" value="PROTEIN CBG15923"/>
    <property type="match status" value="1"/>
</dbReference>
<dbReference type="Proteomes" id="UP000887578">
    <property type="component" value="Unplaced"/>
</dbReference>
<dbReference type="SMART" id="SM00209">
    <property type="entry name" value="TSP1"/>
    <property type="match status" value="4"/>
</dbReference>
<organism evidence="1 2">
    <name type="scientific">Panagrolaimus davidi</name>
    <dbReference type="NCBI Taxonomy" id="227884"/>
    <lineage>
        <taxon>Eukaryota</taxon>
        <taxon>Metazoa</taxon>
        <taxon>Ecdysozoa</taxon>
        <taxon>Nematoda</taxon>
        <taxon>Chromadorea</taxon>
        <taxon>Rhabditida</taxon>
        <taxon>Tylenchina</taxon>
        <taxon>Panagrolaimomorpha</taxon>
        <taxon>Panagrolaimoidea</taxon>
        <taxon>Panagrolaimidae</taxon>
        <taxon>Panagrolaimus</taxon>
    </lineage>
</organism>
<dbReference type="InterPro" id="IPR036383">
    <property type="entry name" value="TSP1_rpt_sf"/>
</dbReference>
<protein>
    <submittedName>
        <fullName evidence="2">Uncharacterized protein</fullName>
    </submittedName>
</protein>
<keyword evidence="1" id="KW-1185">Reference proteome</keyword>
<dbReference type="PANTHER" id="PTHR31507:SF3">
    <property type="entry name" value="TIL DOMAIN-CONTAINING PROTEIN"/>
    <property type="match status" value="1"/>
</dbReference>